<dbReference type="AlphaFoldDB" id="A0A3M6UI16"/>
<comment type="caution">
    <text evidence="1">The sequence shown here is derived from an EMBL/GenBank/DDBJ whole genome shotgun (WGS) entry which is preliminary data.</text>
</comment>
<proteinExistence type="predicted"/>
<organism evidence="1 2">
    <name type="scientific">Pocillopora damicornis</name>
    <name type="common">Cauliflower coral</name>
    <name type="synonym">Millepora damicornis</name>
    <dbReference type="NCBI Taxonomy" id="46731"/>
    <lineage>
        <taxon>Eukaryota</taxon>
        <taxon>Metazoa</taxon>
        <taxon>Cnidaria</taxon>
        <taxon>Anthozoa</taxon>
        <taxon>Hexacorallia</taxon>
        <taxon>Scleractinia</taxon>
        <taxon>Astrocoeniina</taxon>
        <taxon>Pocilloporidae</taxon>
        <taxon>Pocillopora</taxon>
    </lineage>
</organism>
<evidence type="ECO:0000313" key="1">
    <source>
        <dbReference type="EMBL" id="RMX53008.1"/>
    </source>
</evidence>
<keyword evidence="2" id="KW-1185">Reference proteome</keyword>
<protein>
    <recommendedName>
        <fullName evidence="3">NB-ARC domain-containing protein</fullName>
    </recommendedName>
</protein>
<dbReference type="OrthoDB" id="626167at2759"/>
<evidence type="ECO:0000313" key="2">
    <source>
        <dbReference type="Proteomes" id="UP000275408"/>
    </source>
</evidence>
<dbReference type="STRING" id="46731.A0A3M6UI16"/>
<dbReference type="InterPro" id="IPR027417">
    <property type="entry name" value="P-loop_NTPase"/>
</dbReference>
<dbReference type="SUPFAM" id="SSF52540">
    <property type="entry name" value="P-loop containing nucleoside triphosphate hydrolases"/>
    <property type="match status" value="1"/>
</dbReference>
<dbReference type="Gene3D" id="3.40.50.300">
    <property type="entry name" value="P-loop containing nucleotide triphosphate hydrolases"/>
    <property type="match status" value="1"/>
</dbReference>
<reference evidence="1 2" key="1">
    <citation type="journal article" date="2018" name="Sci. Rep.">
        <title>Comparative analysis of the Pocillopora damicornis genome highlights role of immune system in coral evolution.</title>
        <authorList>
            <person name="Cunning R."/>
            <person name="Bay R.A."/>
            <person name="Gillette P."/>
            <person name="Baker A.C."/>
            <person name="Traylor-Knowles N."/>
        </authorList>
    </citation>
    <scope>NUCLEOTIDE SEQUENCE [LARGE SCALE GENOMIC DNA]</scope>
    <source>
        <strain evidence="1">RSMAS</strain>
        <tissue evidence="1">Whole animal</tissue>
    </source>
</reference>
<dbReference type="PANTHER" id="PTHR22845">
    <property type="entry name" value="APOPTOTIC PROTEASE-ACTIVATING FACTOR 1"/>
    <property type="match status" value="1"/>
</dbReference>
<name>A0A3M6UI16_POCDA</name>
<sequence>MSSKEYSLEELNYFRICYITTKIIRDGLQSVFKQEWNRLYGSRRGQWLDTRSNGMDFFHMESRKSRKRNYRLLNSIRYGDSGSWDCTCLFFAILYSDTLGGLLSRASPTVYSNVNDLREFRNGFFAHLSQPRVLESDFQANVQKVTNAFIALNLDTTELQTMVNQRNFPTGELQTLQEQIAVLEKEIQGKPKNFVVLPSKPSHEVIERSSEVKEIMQMLCDLQNGSDDDSVVTVFVTGNPGCGKSQIARQVGGKFADQNPDCNSFVMTLDAESEETLLESYKRFCRELGITEHSLNNIVGGDSKLTKKEKITHLKSFAFSKVRGYSTWLLILDNADESESLRCFLSEKGEHVGCGQLLVTTQESTYLPFGDPSCKRISLSEGMQVNDAVNLLRSVSKLPPGNDEEEHAVLDALDYQPLAIASAALYVRFLRDGVGTDIGSASFTWESYVKQLDKGKRKATEKVREYSAWLLILDNANESESLHCFLSEKGEHVGCGQLLVTTQESTYLPFGDPSCKMISLSEGMQVKDSMNLLRSISHLSSGDDEEECAVLDALDYQPLAIASAALYVRFLHDGEGTDIGFASLTWESYVKQLDKGKSQATEEVYEDTKMNYPQERVLDREHPAIAEALSNLGQV</sequence>
<dbReference type="Proteomes" id="UP000275408">
    <property type="component" value="Unassembled WGS sequence"/>
</dbReference>
<dbReference type="EMBL" id="RCHS01001529">
    <property type="protein sequence ID" value="RMX53008.1"/>
    <property type="molecule type" value="Genomic_DNA"/>
</dbReference>
<accession>A0A3M6UI16</accession>
<evidence type="ECO:0008006" key="3">
    <source>
        <dbReference type="Google" id="ProtNLM"/>
    </source>
</evidence>
<dbReference type="PANTHER" id="PTHR22845:SF5">
    <property type="entry name" value="APOPTOTIC PROTEASE-ACTIVATING FACTOR 1"/>
    <property type="match status" value="1"/>
</dbReference>
<gene>
    <name evidence="1" type="ORF">pdam_00018259</name>
</gene>